<feature type="region of interest" description="Disordered" evidence="4">
    <location>
        <begin position="865"/>
        <end position="914"/>
    </location>
</feature>
<keyword evidence="7" id="KW-1185">Reference proteome</keyword>
<dbReference type="Pfam" id="PF00640">
    <property type="entry name" value="PID"/>
    <property type="match status" value="1"/>
</dbReference>
<dbReference type="Gene3D" id="2.30.29.30">
    <property type="entry name" value="Pleckstrin-homology domain (PH domain)/Phosphotyrosine-binding domain (PTB)"/>
    <property type="match status" value="1"/>
</dbReference>
<feature type="region of interest" description="Disordered" evidence="4">
    <location>
        <begin position="1"/>
        <end position="26"/>
    </location>
</feature>
<evidence type="ECO:0000313" key="7">
    <source>
        <dbReference type="Proteomes" id="UP001623348"/>
    </source>
</evidence>
<dbReference type="InterPro" id="IPR016698">
    <property type="entry name" value="Numb/numb-like"/>
</dbReference>
<dbReference type="Pfam" id="PF06311">
    <property type="entry name" value="NumbF"/>
    <property type="match status" value="1"/>
</dbReference>
<dbReference type="SUPFAM" id="SSF50729">
    <property type="entry name" value="PH domain-like"/>
    <property type="match status" value="1"/>
</dbReference>
<keyword evidence="2" id="KW-0217">Developmental protein</keyword>
<dbReference type="InterPro" id="IPR010449">
    <property type="entry name" value="Numb_domain"/>
</dbReference>
<dbReference type="SMART" id="SM00462">
    <property type="entry name" value="PTB"/>
    <property type="match status" value="1"/>
</dbReference>
<feature type="region of interest" description="Disordered" evidence="4">
    <location>
        <begin position="255"/>
        <end position="277"/>
    </location>
</feature>
<dbReference type="SUPFAM" id="SSF56112">
    <property type="entry name" value="Protein kinase-like (PK-like)"/>
    <property type="match status" value="1"/>
</dbReference>
<dbReference type="Pfam" id="PF03109">
    <property type="entry name" value="ABC1"/>
    <property type="match status" value="1"/>
</dbReference>
<dbReference type="Pfam" id="PF21646">
    <property type="entry name" value="ACTMAP-like_C"/>
    <property type="match status" value="1"/>
</dbReference>
<dbReference type="FunFam" id="2.30.29.30:FF:000031">
    <property type="entry name" value="protein numb isoform X1"/>
    <property type="match status" value="1"/>
</dbReference>
<comment type="caution">
    <text evidence="6">The sequence shown here is derived from an EMBL/GenBank/DDBJ whole genome shotgun (WGS) entry which is preliminary data.</text>
</comment>
<gene>
    <name evidence="6" type="ORF">GRJ2_002660300</name>
</gene>
<dbReference type="CDD" id="cd13970">
    <property type="entry name" value="ABC1_ADCK3"/>
    <property type="match status" value="1"/>
</dbReference>
<protein>
    <submittedName>
        <fullName evidence="6">Atypical kinase COQ8B, mitochondrial</fullName>
    </submittedName>
</protein>
<evidence type="ECO:0000313" key="6">
    <source>
        <dbReference type="EMBL" id="GAB0201947.1"/>
    </source>
</evidence>
<dbReference type="InterPro" id="IPR011009">
    <property type="entry name" value="Kinase-like_dom_sf"/>
</dbReference>
<dbReference type="InterPro" id="IPR011993">
    <property type="entry name" value="PH-like_dom_sf"/>
</dbReference>
<dbReference type="PANTHER" id="PTHR47368">
    <property type="entry name" value="NUMB"/>
    <property type="match status" value="1"/>
</dbReference>
<sequence length="1107" mass="121076">MAQVPPPPPPLPPPSPPSPPPPGRVLRDALERAGAALGDDGGVRELLRRRRESFSGPLQWLLFHRPAPPLIQDGPQCGLVALWMAASLLAPTHGVGLEELVGAARDRGFTAQGEMFSAADMATLAQELFPCRAELISGGLEGPNRPRILQHLVGGYPLLVPYDEDSNHEPCRRRGHKAHWAVLTGVLLGVRSAALSPTYRQDPEIPNLFYPPSFLGGQRPRSLMATTPPKIPPVALRGLHHARALWGLTAEEARRAREARGRPDPPRQKLSERARERRVPVSRLGRLASFGGLAVGLGVGALAQAARAKLSGESKPRAAGSPLDSSPLLSEANAERIVATLCRVRGAALKLGQMLSIQDTSFLSPQLQQIFERVRQSADFMPRWQTTQVLVEELGPGWREKMSYFEETPFAAASIGQVHLGVLWDGTQVAVKIQYPGIAQSIRSDVDNLLSLLKMSVALPEGLFADKSLQVLQRELQWECDYCREADCARTFRQLLRDDPFFFVPRVVDELTTSRILSMELGSGIPLDRCRDLPQDLRDQICANLLRLCLRELFEFRFMQTDPNWANFLYDTDRHRVTLLDFGASRSFDKEFTDHYIEVIRAAADGDRTKVLQKSRDLKFLTGFETKAFEAAHVDAVMILGEAFSGATAPEPSRAERFRPEPSGSGRSRTGPNPGRGGLGGSAMNKLRQSLRRKKPAYVPEAARPHQWQADEEAVRRGKCSFPVRYLGHAEVDESRGMHVCEEAVKKLKASGRKAIKSVLWVSADGLRVVDDKTKDLLVDQTIEKVSFCAPDRNFDKAFSYICRDGTTRRWICHCFLALKDSGERLSHAVGCAFAACLERKQRREKECGVTAAFDTSRTPFSREGSFCAPNKKRDEIPPVEPPVPVQPGNTSPAPTVAASPMDGGAGGGSQSAIPRRHAPLEQLVRQGSFRGFPSLSRQNSPFKRQLSLRLNELPSTLQRRDGSQARGPVPEVESSPPDGINDLCSQIDASFACPPPTAGDPNSTPTPPAEGGLTGPASWAEEGAPGPPRHRRTPSEAERWLEEVSKAAMAQQQGGGGLLAAPRPPGPPETAPDPFEVQWAALGAKGPPQPPNPFAGDLQKTFEIEL</sequence>
<dbReference type="AlphaFoldDB" id="A0ABC9XX23"/>
<evidence type="ECO:0000256" key="2">
    <source>
        <dbReference type="ARBA" id="ARBA00022473"/>
    </source>
</evidence>
<accession>A0ABC9XX23</accession>
<feature type="region of interest" description="Disordered" evidence="4">
    <location>
        <begin position="648"/>
        <end position="683"/>
    </location>
</feature>
<evidence type="ECO:0000256" key="3">
    <source>
        <dbReference type="ARBA" id="ARBA00022553"/>
    </source>
</evidence>
<dbReference type="InterPro" id="IPR004147">
    <property type="entry name" value="ABC1_dom"/>
</dbReference>
<feature type="region of interest" description="Disordered" evidence="4">
    <location>
        <begin position="955"/>
        <end position="1075"/>
    </location>
</feature>
<organism evidence="6 7">
    <name type="scientific">Grus japonensis</name>
    <name type="common">Japanese crane</name>
    <name type="synonym">Red-crowned crane</name>
    <dbReference type="NCBI Taxonomy" id="30415"/>
    <lineage>
        <taxon>Eukaryota</taxon>
        <taxon>Metazoa</taxon>
        <taxon>Chordata</taxon>
        <taxon>Craniata</taxon>
        <taxon>Vertebrata</taxon>
        <taxon>Euteleostomi</taxon>
        <taxon>Archelosauria</taxon>
        <taxon>Archosauria</taxon>
        <taxon>Dinosauria</taxon>
        <taxon>Saurischia</taxon>
        <taxon>Theropoda</taxon>
        <taxon>Coelurosauria</taxon>
        <taxon>Aves</taxon>
        <taxon>Neognathae</taxon>
        <taxon>Neoaves</taxon>
        <taxon>Gruiformes</taxon>
        <taxon>Gruidae</taxon>
        <taxon>Grus</taxon>
    </lineage>
</organism>
<feature type="domain" description="PID" evidence="5">
    <location>
        <begin position="720"/>
        <end position="845"/>
    </location>
</feature>
<evidence type="ECO:0000256" key="4">
    <source>
        <dbReference type="SAM" id="MobiDB-lite"/>
    </source>
</evidence>
<dbReference type="CDD" id="cd01268">
    <property type="entry name" value="PTB_Numb"/>
    <property type="match status" value="1"/>
</dbReference>
<feature type="compositionally biased region" description="Pro residues" evidence="4">
    <location>
        <begin position="1063"/>
        <end position="1072"/>
    </location>
</feature>
<feature type="compositionally biased region" description="Basic and acidic residues" evidence="4">
    <location>
        <begin position="1034"/>
        <end position="1046"/>
    </location>
</feature>
<reference evidence="6 7" key="1">
    <citation type="submission" date="2024-06" db="EMBL/GenBank/DDBJ databases">
        <title>The draft genome of Grus japonensis, version 3.</title>
        <authorList>
            <person name="Nabeshima K."/>
            <person name="Suzuki S."/>
            <person name="Onuma M."/>
        </authorList>
    </citation>
    <scope>NUCLEOTIDE SEQUENCE [LARGE SCALE GENOMIC DNA]</scope>
    <source>
        <strain evidence="6 7">451A</strain>
    </source>
</reference>
<feature type="compositionally biased region" description="Pro residues" evidence="4">
    <location>
        <begin position="994"/>
        <end position="1009"/>
    </location>
</feature>
<dbReference type="EMBL" id="BAAFJT010000034">
    <property type="protein sequence ID" value="GAB0201947.1"/>
    <property type="molecule type" value="Genomic_DNA"/>
</dbReference>
<dbReference type="InterPro" id="IPR034646">
    <property type="entry name" value="ADCK3_dom"/>
</dbReference>
<keyword evidence="6" id="KW-0808">Transferase</keyword>
<dbReference type="PROSITE" id="PS01179">
    <property type="entry name" value="PID"/>
    <property type="match status" value="1"/>
</dbReference>
<feature type="compositionally biased region" description="Pro residues" evidence="4">
    <location>
        <begin position="1"/>
        <end position="23"/>
    </location>
</feature>
<comment type="similarity">
    <text evidence="1">Belongs to the protein kinase superfamily. ADCK protein kinase family.</text>
</comment>
<keyword evidence="3" id="KW-0597">Phosphoprotein</keyword>
<proteinExistence type="inferred from homology"/>
<evidence type="ECO:0000259" key="5">
    <source>
        <dbReference type="PROSITE" id="PS01179"/>
    </source>
</evidence>
<dbReference type="Proteomes" id="UP001623348">
    <property type="component" value="Unassembled WGS sequence"/>
</dbReference>
<dbReference type="GO" id="GO:0016301">
    <property type="term" value="F:kinase activity"/>
    <property type="evidence" value="ECO:0007669"/>
    <property type="project" value="UniProtKB-KW"/>
</dbReference>
<name>A0ABC9XX23_GRUJA</name>
<dbReference type="PANTHER" id="PTHR47368:SF4">
    <property type="entry name" value="NUMB-LIKE PROTEIN"/>
    <property type="match status" value="1"/>
</dbReference>
<dbReference type="InterPro" id="IPR006020">
    <property type="entry name" value="PTB/PI_dom"/>
</dbReference>
<keyword evidence="6" id="KW-0418">Kinase</keyword>
<evidence type="ECO:0000256" key="1">
    <source>
        <dbReference type="ARBA" id="ARBA00009670"/>
    </source>
</evidence>